<dbReference type="CDD" id="cd07786">
    <property type="entry name" value="FGGY_EcGK_like"/>
    <property type="match status" value="1"/>
</dbReference>
<evidence type="ECO:0000313" key="13">
    <source>
        <dbReference type="EMBL" id="RKQ68791.1"/>
    </source>
</evidence>
<dbReference type="GO" id="GO:0004370">
    <property type="term" value="F:glycerol kinase activity"/>
    <property type="evidence" value="ECO:0007669"/>
    <property type="project" value="UniProtKB-UniRule"/>
</dbReference>
<feature type="binding site" evidence="9">
    <location>
        <position position="134"/>
    </location>
    <ligand>
        <name>glycerol</name>
        <dbReference type="ChEBI" id="CHEBI:17754"/>
    </ligand>
</feature>
<feature type="binding site" evidence="9">
    <location>
        <position position="16"/>
    </location>
    <ligand>
        <name>ADP</name>
        <dbReference type="ChEBI" id="CHEBI:456216"/>
    </ligand>
</feature>
<feature type="binding site" evidence="9">
    <location>
        <position position="265"/>
    </location>
    <ligand>
        <name>ATP</name>
        <dbReference type="ChEBI" id="CHEBI:30616"/>
    </ligand>
</feature>
<feature type="binding site" evidence="9">
    <location>
        <position position="12"/>
    </location>
    <ligand>
        <name>sn-glycerol 3-phosphate</name>
        <dbReference type="ChEBI" id="CHEBI:57597"/>
    </ligand>
</feature>
<name>A0A420WCQ1_9PROT</name>
<evidence type="ECO:0000256" key="9">
    <source>
        <dbReference type="HAMAP-Rule" id="MF_00186"/>
    </source>
</evidence>
<feature type="binding site" evidence="9">
    <location>
        <position position="12"/>
    </location>
    <ligand>
        <name>ADP</name>
        <dbReference type="ChEBI" id="CHEBI:456216"/>
    </ligand>
</feature>
<evidence type="ECO:0000256" key="2">
    <source>
        <dbReference type="ARBA" id="ARBA00009156"/>
    </source>
</evidence>
<evidence type="ECO:0000256" key="7">
    <source>
        <dbReference type="ARBA" id="ARBA00022840"/>
    </source>
</evidence>
<dbReference type="InterPro" id="IPR043129">
    <property type="entry name" value="ATPase_NBD"/>
</dbReference>
<comment type="caution">
    <text evidence="9">Lacks conserved residue(s) required for the propagation of feature annotation.</text>
</comment>
<dbReference type="AlphaFoldDB" id="A0A420WCQ1"/>
<comment type="catalytic activity">
    <reaction evidence="8 9">
        <text>glycerol + ATP = sn-glycerol 3-phosphate + ADP + H(+)</text>
        <dbReference type="Rhea" id="RHEA:21644"/>
        <dbReference type="ChEBI" id="CHEBI:15378"/>
        <dbReference type="ChEBI" id="CHEBI:17754"/>
        <dbReference type="ChEBI" id="CHEBI:30616"/>
        <dbReference type="ChEBI" id="CHEBI:57597"/>
        <dbReference type="ChEBI" id="CHEBI:456216"/>
        <dbReference type="EC" id="2.7.1.30"/>
    </reaction>
</comment>
<protein>
    <recommendedName>
        <fullName evidence="9">Glycerol kinase</fullName>
        <ecNumber evidence="9">2.7.1.30</ecNumber>
    </recommendedName>
    <alternativeName>
        <fullName evidence="9">ATP:glycerol 3-phosphotransferase</fullName>
    </alternativeName>
    <alternativeName>
        <fullName evidence="9">Glycerokinase</fullName>
        <shortName evidence="9">GK</shortName>
    </alternativeName>
</protein>
<dbReference type="EC" id="2.7.1.30" evidence="9"/>
<feature type="binding site" evidence="9">
    <location>
        <position position="83"/>
    </location>
    <ligand>
        <name>glycerol</name>
        <dbReference type="ChEBI" id="CHEBI:17754"/>
    </ligand>
</feature>
<feature type="domain" description="Carbohydrate kinase FGGY C-terminal" evidence="12">
    <location>
        <begin position="260"/>
        <end position="449"/>
    </location>
</feature>
<dbReference type="NCBIfam" id="NF000756">
    <property type="entry name" value="PRK00047.1"/>
    <property type="match status" value="1"/>
</dbReference>
<evidence type="ECO:0000313" key="14">
    <source>
        <dbReference type="Proteomes" id="UP000277424"/>
    </source>
</evidence>
<dbReference type="Proteomes" id="UP000277424">
    <property type="component" value="Unassembled WGS sequence"/>
</dbReference>
<dbReference type="EMBL" id="RBIG01000003">
    <property type="protein sequence ID" value="RKQ68791.1"/>
    <property type="molecule type" value="Genomic_DNA"/>
</dbReference>
<feature type="binding site" evidence="9">
    <location>
        <position position="13"/>
    </location>
    <ligand>
        <name>ATP</name>
        <dbReference type="ChEBI" id="CHEBI:30616"/>
    </ligand>
</feature>
<keyword evidence="7 9" id="KW-0067">ATP-binding</keyword>
<feature type="binding site" evidence="9">
    <location>
        <position position="308"/>
    </location>
    <ligand>
        <name>ATP</name>
        <dbReference type="ChEBI" id="CHEBI:30616"/>
    </ligand>
</feature>
<feature type="binding site" evidence="9">
    <location>
        <position position="312"/>
    </location>
    <ligand>
        <name>ATP</name>
        <dbReference type="ChEBI" id="CHEBI:30616"/>
    </ligand>
</feature>
<dbReference type="InterPro" id="IPR000577">
    <property type="entry name" value="Carb_kinase_FGGY"/>
</dbReference>
<feature type="binding site" evidence="9">
    <location>
        <position position="82"/>
    </location>
    <ligand>
        <name>glycerol</name>
        <dbReference type="ChEBI" id="CHEBI:17754"/>
    </ligand>
</feature>
<feature type="binding site" evidence="9">
    <location>
        <position position="243"/>
    </location>
    <ligand>
        <name>glycerol</name>
        <dbReference type="ChEBI" id="CHEBI:17754"/>
    </ligand>
</feature>
<dbReference type="FunFam" id="3.30.420.40:FF:000008">
    <property type="entry name" value="Glycerol kinase"/>
    <property type="match status" value="1"/>
</dbReference>
<feature type="binding site" evidence="9">
    <location>
        <position position="82"/>
    </location>
    <ligand>
        <name>sn-glycerol 3-phosphate</name>
        <dbReference type="ChEBI" id="CHEBI:57597"/>
    </ligand>
</feature>
<evidence type="ECO:0000256" key="4">
    <source>
        <dbReference type="ARBA" id="ARBA00022741"/>
    </source>
</evidence>
<evidence type="ECO:0000256" key="1">
    <source>
        <dbReference type="ARBA" id="ARBA00005190"/>
    </source>
</evidence>
<dbReference type="InterPro" id="IPR018483">
    <property type="entry name" value="Carb_kinase_FGGY_CS"/>
</dbReference>
<feature type="binding site" evidence="9">
    <location>
        <position position="265"/>
    </location>
    <ligand>
        <name>ADP</name>
        <dbReference type="ChEBI" id="CHEBI:456216"/>
    </ligand>
</feature>
<gene>
    <name evidence="9" type="primary">glpK</name>
    <name evidence="13" type="ORF">BCL74_3274</name>
</gene>
<feature type="binding site" evidence="9">
    <location>
        <position position="134"/>
    </location>
    <ligand>
        <name>sn-glycerol 3-phosphate</name>
        <dbReference type="ChEBI" id="CHEBI:57597"/>
    </ligand>
</feature>
<dbReference type="RefSeq" id="WP_121221577.1">
    <property type="nucleotide sequence ID" value="NZ_RBIG01000003.1"/>
</dbReference>
<keyword evidence="4 9" id="KW-0547">Nucleotide-binding</keyword>
<dbReference type="Gene3D" id="3.30.420.40">
    <property type="match status" value="2"/>
</dbReference>
<dbReference type="GO" id="GO:0006072">
    <property type="term" value="P:glycerol-3-phosphate metabolic process"/>
    <property type="evidence" value="ECO:0007669"/>
    <property type="project" value="InterPro"/>
</dbReference>
<accession>A0A420WCQ1</accession>
<comment type="activity regulation">
    <text evidence="9">Inhibited by fructose 1,6-bisphosphate (FBP).</text>
</comment>
<dbReference type="PIRSF" id="PIRSF000538">
    <property type="entry name" value="GlpK"/>
    <property type="match status" value="1"/>
</dbReference>
<comment type="function">
    <text evidence="9">Key enzyme in the regulation of glycerol uptake and metabolism. Catalyzes the phosphorylation of glycerol to yield sn-glycerol 3-phosphate.</text>
</comment>
<evidence type="ECO:0000256" key="5">
    <source>
        <dbReference type="ARBA" id="ARBA00022777"/>
    </source>
</evidence>
<dbReference type="HAMAP" id="MF_00186">
    <property type="entry name" value="Glycerol_kin"/>
    <property type="match status" value="1"/>
</dbReference>
<evidence type="ECO:0000256" key="3">
    <source>
        <dbReference type="ARBA" id="ARBA00022679"/>
    </source>
</evidence>
<feature type="domain" description="Carbohydrate kinase FGGY N-terminal" evidence="11">
    <location>
        <begin position="5"/>
        <end position="250"/>
    </location>
</feature>
<dbReference type="Pfam" id="PF02782">
    <property type="entry name" value="FGGY_C"/>
    <property type="match status" value="1"/>
</dbReference>
<evidence type="ECO:0000259" key="12">
    <source>
        <dbReference type="Pfam" id="PF02782"/>
    </source>
</evidence>
<feature type="binding site" evidence="9">
    <location>
        <position position="244"/>
    </location>
    <ligand>
        <name>glycerol</name>
        <dbReference type="ChEBI" id="CHEBI:17754"/>
    </ligand>
</feature>
<dbReference type="InterPro" id="IPR005999">
    <property type="entry name" value="Glycerol_kin"/>
</dbReference>
<comment type="caution">
    <text evidence="13">The sequence shown here is derived from an EMBL/GenBank/DDBJ whole genome shotgun (WGS) entry which is preliminary data.</text>
</comment>
<keyword evidence="5 9" id="KW-0418">Kinase</keyword>
<comment type="similarity">
    <text evidence="2 9 10">Belongs to the FGGY kinase family.</text>
</comment>
<dbReference type="Pfam" id="PF00370">
    <property type="entry name" value="FGGY_N"/>
    <property type="match status" value="1"/>
</dbReference>
<organism evidence="13 14">
    <name type="scientific">Oceanibaculum indicum</name>
    <dbReference type="NCBI Taxonomy" id="526216"/>
    <lineage>
        <taxon>Bacteria</taxon>
        <taxon>Pseudomonadati</taxon>
        <taxon>Pseudomonadota</taxon>
        <taxon>Alphaproteobacteria</taxon>
        <taxon>Rhodospirillales</taxon>
        <taxon>Oceanibaculaceae</taxon>
        <taxon>Oceanibaculum</taxon>
    </lineage>
</organism>
<feature type="binding site" evidence="9">
    <location>
        <position position="411"/>
    </location>
    <ligand>
        <name>ADP</name>
        <dbReference type="ChEBI" id="CHEBI:456216"/>
    </ligand>
</feature>
<dbReference type="SUPFAM" id="SSF53067">
    <property type="entry name" value="Actin-like ATPase domain"/>
    <property type="match status" value="2"/>
</dbReference>
<keyword evidence="6 9" id="KW-0319">Glycerol metabolism</keyword>
<feature type="binding site" evidence="9">
    <location>
        <position position="308"/>
    </location>
    <ligand>
        <name>ADP</name>
        <dbReference type="ChEBI" id="CHEBI:456216"/>
    </ligand>
</feature>
<dbReference type="FunFam" id="3.30.420.40:FF:000007">
    <property type="entry name" value="Glycerol kinase"/>
    <property type="match status" value="1"/>
</dbReference>
<feature type="binding site" evidence="9">
    <location>
        <position position="14"/>
    </location>
    <ligand>
        <name>ATP</name>
        <dbReference type="ChEBI" id="CHEBI:30616"/>
    </ligand>
</feature>
<proteinExistence type="inferred from homology"/>
<dbReference type="InterPro" id="IPR018484">
    <property type="entry name" value="FGGY_N"/>
</dbReference>
<dbReference type="GO" id="GO:0019563">
    <property type="term" value="P:glycerol catabolic process"/>
    <property type="evidence" value="ECO:0007669"/>
    <property type="project" value="UniProtKB-UniRule"/>
</dbReference>
<dbReference type="PANTHER" id="PTHR10196">
    <property type="entry name" value="SUGAR KINASE"/>
    <property type="match status" value="1"/>
</dbReference>
<feature type="binding site" evidence="9">
    <location>
        <position position="83"/>
    </location>
    <ligand>
        <name>sn-glycerol 3-phosphate</name>
        <dbReference type="ChEBI" id="CHEBI:57597"/>
    </ligand>
</feature>
<dbReference type="GO" id="GO:0005524">
    <property type="term" value="F:ATP binding"/>
    <property type="evidence" value="ECO:0007669"/>
    <property type="project" value="UniProtKB-UniRule"/>
</dbReference>
<evidence type="ECO:0000259" key="11">
    <source>
        <dbReference type="Pfam" id="PF00370"/>
    </source>
</evidence>
<sequence length="499" mass="53834">MPSCILAIDQGTTSSRAILFDKDYAVRGTAQREFTQHFPRSGWVEHDAEEIWDSVVATCREAMEKAGVSAADIAGIGITNQRETVVIWDRRTGKPIHKAIVWQDRRTADFCAALKQKGHEAEVTAKTGLLLDPYFSASKIAWTLDHVDGAGAAAEAGDLAFGTIDSFLIWRLTQGCAHVTDATNAARTLLFDIHRGQWDEEMLALFQVPASLLPAVKDSAADFGDTAPEILGGSIRILGVAGDQQAATVGQACFQPGMLKSTYGTGCFAVMNTGSQSVISRNRLLTTIAYQLDGKRTYALEGSIFVAGAAVQWLRDGLGVIEKASETAALADAADDNQDVYLVPAFTGLGAPYWNANARGALFGLTRGTTPRELARAALESVCYQTRDLVQAMQGDWGKASGDTVLRVDGGMVASDWTMQFLADILNAPVDRPVVLETTALGAAYLAGLKAGFYPEPAKFAERWKLDRRFEPDMEEAARARKFAGWKRAVKATLLAAEE</sequence>
<dbReference type="GO" id="GO:0005829">
    <property type="term" value="C:cytosol"/>
    <property type="evidence" value="ECO:0007669"/>
    <property type="project" value="UniProtKB-ARBA"/>
</dbReference>
<dbReference type="NCBIfam" id="TIGR01311">
    <property type="entry name" value="glycerol_kin"/>
    <property type="match status" value="1"/>
</dbReference>
<dbReference type="UniPathway" id="UPA00618">
    <property type="reaction ID" value="UER00672"/>
</dbReference>
<keyword evidence="3 9" id="KW-0808">Transferase</keyword>
<dbReference type="OrthoDB" id="9805576at2"/>
<feature type="binding site" evidence="9">
    <location>
        <position position="411"/>
    </location>
    <ligand>
        <name>ATP</name>
        <dbReference type="ChEBI" id="CHEBI:30616"/>
    </ligand>
</feature>
<dbReference type="PROSITE" id="PS00445">
    <property type="entry name" value="FGGY_KINASES_2"/>
    <property type="match status" value="1"/>
</dbReference>
<feature type="binding site" evidence="9">
    <location>
        <position position="12"/>
    </location>
    <ligand>
        <name>ATP</name>
        <dbReference type="ChEBI" id="CHEBI:30616"/>
    </ligand>
</feature>
<comment type="pathway">
    <text evidence="1 9">Polyol metabolism; glycerol degradation via glycerol kinase pathway; sn-glycerol 3-phosphate from glycerol: step 1/1.</text>
</comment>
<feature type="binding site" evidence="9">
    <location>
        <position position="243"/>
    </location>
    <ligand>
        <name>sn-glycerol 3-phosphate</name>
        <dbReference type="ChEBI" id="CHEBI:57597"/>
    </ligand>
</feature>
<evidence type="ECO:0000256" key="6">
    <source>
        <dbReference type="ARBA" id="ARBA00022798"/>
    </source>
</evidence>
<evidence type="ECO:0000256" key="8">
    <source>
        <dbReference type="ARBA" id="ARBA00052101"/>
    </source>
</evidence>
<reference evidence="13 14" key="1">
    <citation type="submission" date="2018-10" db="EMBL/GenBank/DDBJ databases">
        <title>Comparative analysis of microorganisms from saline springs in Andes Mountain Range, Colombia.</title>
        <authorList>
            <person name="Rubin E."/>
        </authorList>
    </citation>
    <scope>NUCLEOTIDE SEQUENCE [LARGE SCALE GENOMIC DNA]</scope>
    <source>
        <strain evidence="13 14">USBA 36</strain>
    </source>
</reference>
<dbReference type="InterPro" id="IPR018485">
    <property type="entry name" value="FGGY_C"/>
</dbReference>
<dbReference type="PANTHER" id="PTHR10196:SF78">
    <property type="entry name" value="GLYCEROL KINASE"/>
    <property type="match status" value="1"/>
</dbReference>
<evidence type="ECO:0000256" key="10">
    <source>
        <dbReference type="RuleBase" id="RU003733"/>
    </source>
</evidence>